<evidence type="ECO:0000313" key="15">
    <source>
        <dbReference type="Proteomes" id="UP000076405"/>
    </source>
</evidence>
<dbReference type="OrthoDB" id="9809206at2"/>
<gene>
    <name evidence="12" type="ORF">ADU70_0448</name>
    <name evidence="13" type="ORF">ADU72_0224</name>
</gene>
<feature type="transmembrane region" description="Helical" evidence="10">
    <location>
        <begin position="274"/>
        <end position="294"/>
    </location>
</feature>
<dbReference type="AlphaFoldDB" id="A0A143AQP0"/>
<dbReference type="GO" id="GO:0015385">
    <property type="term" value="F:sodium:proton antiporter activity"/>
    <property type="evidence" value="ECO:0007669"/>
    <property type="project" value="InterPro"/>
</dbReference>
<organism evidence="12 15">
    <name type="scientific">Pediococcus damnosus</name>
    <dbReference type="NCBI Taxonomy" id="51663"/>
    <lineage>
        <taxon>Bacteria</taxon>
        <taxon>Bacillati</taxon>
        <taxon>Bacillota</taxon>
        <taxon>Bacilli</taxon>
        <taxon>Lactobacillales</taxon>
        <taxon>Lactobacillaceae</taxon>
        <taxon>Pediococcus</taxon>
    </lineage>
</organism>
<keyword evidence="2" id="KW-0813">Transport</keyword>
<feature type="domain" description="Cation/H+ exchanger transmembrane" evidence="11">
    <location>
        <begin position="17"/>
        <end position="398"/>
    </location>
</feature>
<keyword evidence="5 10" id="KW-1133">Transmembrane helix</keyword>
<keyword evidence="7" id="KW-0406">Ion transport</keyword>
<dbReference type="RefSeq" id="WP_046871471.1">
    <property type="nucleotide sequence ID" value="NZ_BAAAXI010000177.1"/>
</dbReference>
<dbReference type="Gene3D" id="1.20.1530.20">
    <property type="match status" value="1"/>
</dbReference>
<protein>
    <submittedName>
        <fullName evidence="12">Na(+)/H(+) antiporter</fullName>
    </submittedName>
</protein>
<evidence type="ECO:0000256" key="9">
    <source>
        <dbReference type="ARBA" id="ARBA00023201"/>
    </source>
</evidence>
<keyword evidence="9" id="KW-0739">Sodium transport</keyword>
<keyword evidence="14" id="KW-1185">Reference proteome</keyword>
<accession>A0A143AQP0</accession>
<dbReference type="Proteomes" id="UP000076244">
    <property type="component" value="Chromosome"/>
</dbReference>
<feature type="transmembrane region" description="Helical" evidence="10">
    <location>
        <begin position="232"/>
        <end position="253"/>
    </location>
</feature>
<evidence type="ECO:0000256" key="2">
    <source>
        <dbReference type="ARBA" id="ARBA00022448"/>
    </source>
</evidence>
<dbReference type="EMBL" id="CP012288">
    <property type="protein sequence ID" value="AMV66173.1"/>
    <property type="molecule type" value="Genomic_DNA"/>
</dbReference>
<dbReference type="Pfam" id="PF00999">
    <property type="entry name" value="Na_H_Exchanger"/>
    <property type="match status" value="1"/>
</dbReference>
<proteinExistence type="predicted"/>
<dbReference type="GO" id="GO:0098719">
    <property type="term" value="P:sodium ion import across plasma membrane"/>
    <property type="evidence" value="ECO:0007669"/>
    <property type="project" value="TreeGrafter"/>
</dbReference>
<keyword evidence="6" id="KW-0915">Sodium</keyword>
<dbReference type="GO" id="GO:0005886">
    <property type="term" value="C:plasma membrane"/>
    <property type="evidence" value="ECO:0007669"/>
    <property type="project" value="UniProtKB-SubCell"/>
</dbReference>
<evidence type="ECO:0000256" key="3">
    <source>
        <dbReference type="ARBA" id="ARBA00022475"/>
    </source>
</evidence>
<evidence type="ECO:0000256" key="5">
    <source>
        <dbReference type="ARBA" id="ARBA00022989"/>
    </source>
</evidence>
<evidence type="ECO:0000256" key="1">
    <source>
        <dbReference type="ARBA" id="ARBA00004651"/>
    </source>
</evidence>
<keyword evidence="3" id="KW-1003">Cell membrane</keyword>
<feature type="transmembrane region" description="Helical" evidence="10">
    <location>
        <begin position="309"/>
        <end position="329"/>
    </location>
</feature>
<name>A0A143AQP0_9LACO</name>
<evidence type="ECO:0000259" key="11">
    <source>
        <dbReference type="Pfam" id="PF00999"/>
    </source>
</evidence>
<evidence type="ECO:0000256" key="4">
    <source>
        <dbReference type="ARBA" id="ARBA00022692"/>
    </source>
</evidence>
<dbReference type="PANTHER" id="PTHR10110">
    <property type="entry name" value="SODIUM/HYDROGEN EXCHANGER"/>
    <property type="match status" value="1"/>
</dbReference>
<keyword evidence="8 10" id="KW-0472">Membrane</keyword>
<dbReference type="PANTHER" id="PTHR10110:SF86">
    <property type="entry name" value="SODIUM_HYDROGEN EXCHANGER 7"/>
    <property type="match status" value="1"/>
</dbReference>
<feature type="transmembrane region" description="Helical" evidence="10">
    <location>
        <begin position="182"/>
        <end position="201"/>
    </location>
</feature>
<evidence type="ECO:0000256" key="7">
    <source>
        <dbReference type="ARBA" id="ARBA00023065"/>
    </source>
</evidence>
<dbReference type="GO" id="GO:0015386">
    <property type="term" value="F:potassium:proton antiporter activity"/>
    <property type="evidence" value="ECO:0007669"/>
    <property type="project" value="TreeGrafter"/>
</dbReference>
<feature type="transmembrane region" description="Helical" evidence="10">
    <location>
        <begin position="375"/>
        <end position="398"/>
    </location>
</feature>
<feature type="transmembrane region" description="Helical" evidence="10">
    <location>
        <begin position="57"/>
        <end position="79"/>
    </location>
</feature>
<dbReference type="EMBL" id="CP012275">
    <property type="protein sequence ID" value="AMV61948.1"/>
    <property type="molecule type" value="Genomic_DNA"/>
</dbReference>
<evidence type="ECO:0000313" key="13">
    <source>
        <dbReference type="EMBL" id="AMV66173.1"/>
    </source>
</evidence>
<feature type="transmembrane region" description="Helical" evidence="10">
    <location>
        <begin position="153"/>
        <end position="170"/>
    </location>
</feature>
<reference evidence="14 15" key="1">
    <citation type="journal article" date="2016" name="PLoS ONE">
        <title>The Identification of Novel Diagnostic Marker Genes for the Detection of Beer Spoiling Pediococcus damnosus Strains Using the BlAst Diagnostic Gene findEr.</title>
        <authorList>
            <person name="Behr J."/>
            <person name="Geissler A.J."/>
            <person name="Schmid J."/>
            <person name="Zehe A."/>
            <person name="Vogel R.F."/>
        </authorList>
    </citation>
    <scope>NUCLEOTIDE SEQUENCE [LARGE SCALE GENOMIC DNA]</scope>
    <source>
        <strain evidence="12 15">TMW 2.1533</strain>
        <strain evidence="13 14">TMW 2.1535</strain>
    </source>
</reference>
<evidence type="ECO:0000313" key="12">
    <source>
        <dbReference type="EMBL" id="AMV61948.1"/>
    </source>
</evidence>
<dbReference type="InterPro" id="IPR038770">
    <property type="entry name" value="Na+/solute_symporter_sf"/>
</dbReference>
<keyword evidence="4 10" id="KW-0812">Transmembrane</keyword>
<evidence type="ECO:0000256" key="8">
    <source>
        <dbReference type="ARBA" id="ARBA00023136"/>
    </source>
</evidence>
<evidence type="ECO:0000313" key="14">
    <source>
        <dbReference type="Proteomes" id="UP000076244"/>
    </source>
</evidence>
<sequence length="528" mass="58077">MSLLLSSFVILIAVAASDIIAKSVPHISSTYINLLMGIVLGLIPFTNHLVLDFNDEIFMAFIIAPLLFFEGQSTPALLIKRKIKSILGTAVGLAAVSAIVIALVVHQVFALAIPVALMITAISTPTDATAFDSVIEGRTIDERIKKSLKLESLFNDATGIILLQAAFLWLQTGQVAFGKNVLSFFYSAGGGIIVGAILSLIVMAFRQFLVRSSVNVISSQTLIYLLTPFCIYFIAEGIGVSGIIAVVTAGLIHNSETTRSRFSSPRQMHLGLELVNFANNVLNSFVFVVLGLSLERIVMEQRQSMENSMRWLGIGVLVYVGLLAARYVYGRFFITDRTNRSACLFALGGVHGTVTLAMTFSVLSNGVSQALFNEVVLIETVVIILSMLVPTLIFKAILPIDADALNKSDQLKILRNEMVIVGIQHVKTMNLSEKVCEVVIYDLRDQVQKNTMKAFFRQWQSVTTDKATLTSIQSVDQRRALMQAFDAERAFLYDLAKNHMVNSEYIYDIFSEILLSESLVLDPQNQVI</sequence>
<dbReference type="GO" id="GO:0051453">
    <property type="term" value="P:regulation of intracellular pH"/>
    <property type="evidence" value="ECO:0007669"/>
    <property type="project" value="TreeGrafter"/>
</dbReference>
<dbReference type="KEGG" id="pdm:ADU72_0224"/>
<evidence type="ECO:0000256" key="10">
    <source>
        <dbReference type="SAM" id="Phobius"/>
    </source>
</evidence>
<evidence type="ECO:0000256" key="6">
    <source>
        <dbReference type="ARBA" id="ARBA00023053"/>
    </source>
</evidence>
<feature type="transmembrane region" description="Helical" evidence="10">
    <location>
        <begin position="341"/>
        <end position="363"/>
    </location>
</feature>
<dbReference type="Proteomes" id="UP000076405">
    <property type="component" value="Chromosome"/>
</dbReference>
<dbReference type="InterPro" id="IPR018422">
    <property type="entry name" value="Cation/H_exchanger_CPA1"/>
</dbReference>
<comment type="subcellular location">
    <subcellularLocation>
        <location evidence="1">Cell membrane</location>
        <topology evidence="1">Multi-pass membrane protein</topology>
    </subcellularLocation>
</comment>
<feature type="transmembrane region" description="Helical" evidence="10">
    <location>
        <begin position="85"/>
        <end position="113"/>
    </location>
</feature>
<feature type="transmembrane region" description="Helical" evidence="10">
    <location>
        <begin position="31"/>
        <end position="50"/>
    </location>
</feature>
<dbReference type="InterPro" id="IPR006153">
    <property type="entry name" value="Cation/H_exchanger_TM"/>
</dbReference>